<accession>A0A928Z6Q3</accession>
<dbReference type="RefSeq" id="WP_264320873.1">
    <property type="nucleotide sequence ID" value="NZ_JADEXN010000102.1"/>
</dbReference>
<keyword evidence="1" id="KW-1133">Transmembrane helix</keyword>
<dbReference type="Proteomes" id="UP000621799">
    <property type="component" value="Unassembled WGS sequence"/>
</dbReference>
<reference evidence="2" key="1">
    <citation type="submission" date="2020-10" db="EMBL/GenBank/DDBJ databases">
        <authorList>
            <person name="Castelo-Branco R."/>
            <person name="Eusebio N."/>
            <person name="Adriana R."/>
            <person name="Vieira A."/>
            <person name="Brugerolle De Fraissinette N."/>
            <person name="Rezende De Castro R."/>
            <person name="Schneider M.P."/>
            <person name="Vasconcelos V."/>
            <person name="Leao P.N."/>
        </authorList>
    </citation>
    <scope>NUCLEOTIDE SEQUENCE</scope>
    <source>
        <strain evidence="2">LEGE 11467</strain>
    </source>
</reference>
<keyword evidence="1" id="KW-0472">Membrane</keyword>
<keyword evidence="3" id="KW-1185">Reference proteome</keyword>
<dbReference type="InterPro" id="IPR011990">
    <property type="entry name" value="TPR-like_helical_dom_sf"/>
</dbReference>
<evidence type="ECO:0000313" key="2">
    <source>
        <dbReference type="EMBL" id="MBE9040627.1"/>
    </source>
</evidence>
<dbReference type="EMBL" id="JADEXN010000102">
    <property type="protein sequence ID" value="MBE9040627.1"/>
    <property type="molecule type" value="Genomic_DNA"/>
</dbReference>
<organism evidence="2 3">
    <name type="scientific">Zarconia navalis LEGE 11467</name>
    <dbReference type="NCBI Taxonomy" id="1828826"/>
    <lineage>
        <taxon>Bacteria</taxon>
        <taxon>Bacillati</taxon>
        <taxon>Cyanobacteriota</taxon>
        <taxon>Cyanophyceae</taxon>
        <taxon>Oscillatoriophycideae</taxon>
        <taxon>Oscillatoriales</taxon>
        <taxon>Oscillatoriales incertae sedis</taxon>
        <taxon>Zarconia</taxon>
        <taxon>Zarconia navalis</taxon>
    </lineage>
</organism>
<feature type="transmembrane region" description="Helical" evidence="1">
    <location>
        <begin position="6"/>
        <end position="29"/>
    </location>
</feature>
<evidence type="ECO:0000313" key="3">
    <source>
        <dbReference type="Proteomes" id="UP000621799"/>
    </source>
</evidence>
<protein>
    <recommendedName>
        <fullName evidence="4">Tetratricopeptide repeat protein</fullName>
    </recommendedName>
</protein>
<keyword evidence="1" id="KW-0812">Transmembrane</keyword>
<proteinExistence type="predicted"/>
<comment type="caution">
    <text evidence="2">The sequence shown here is derived from an EMBL/GenBank/DDBJ whole genome shotgun (WGS) entry which is preliminary data.</text>
</comment>
<name>A0A928Z6Q3_9CYAN</name>
<sequence length="147" mass="16460">MEIADILIGFIVLLLVLGIGLGTMIWAYVGSGSTSILFPDPISILDRKNGPSLDSMEEIATTTFNRGTDAYKQKKYRQAIEDFTACIDRMSSLAEAYHNRGLAFANLYQDREAVENLVKAGELYAEGNYEPGLRQIRQHLEILQTRK</sequence>
<gene>
    <name evidence="2" type="ORF">IQ235_07515</name>
</gene>
<dbReference type="AlphaFoldDB" id="A0A928Z6Q3"/>
<evidence type="ECO:0008006" key="4">
    <source>
        <dbReference type="Google" id="ProtNLM"/>
    </source>
</evidence>
<dbReference type="SUPFAM" id="SSF48452">
    <property type="entry name" value="TPR-like"/>
    <property type="match status" value="1"/>
</dbReference>
<evidence type="ECO:0000256" key="1">
    <source>
        <dbReference type="SAM" id="Phobius"/>
    </source>
</evidence>
<dbReference type="Gene3D" id="1.25.40.10">
    <property type="entry name" value="Tetratricopeptide repeat domain"/>
    <property type="match status" value="1"/>
</dbReference>